<sequence length="200" mass="22149">MSTRLAARSLGRLHRSSTVFFVCDIQEKFRSGIHAFPCMVSVAQKMIKAAHILDVPYIVTEQYSKGLGFTVPELDTSKAVGVYDKTKFSMIIPEVTAKLQELKSKSVVIFGIETVLDLLEQEYDVHVLADGVSSMSVPEIQVALNRMAQAGAIITSSESVIFQLAQDSNDPKFKQISALVKEYQQSARENALMFKEKVAL</sequence>
<comment type="caution">
    <text evidence="1">The sequence shown here is derived from an EMBL/GenBank/DDBJ whole genome shotgun (WGS) entry which is preliminary data.</text>
</comment>
<organism evidence="1 2">
    <name type="scientific">Spiromyces aspiralis</name>
    <dbReference type="NCBI Taxonomy" id="68401"/>
    <lineage>
        <taxon>Eukaryota</taxon>
        <taxon>Fungi</taxon>
        <taxon>Fungi incertae sedis</taxon>
        <taxon>Zoopagomycota</taxon>
        <taxon>Kickxellomycotina</taxon>
        <taxon>Kickxellomycetes</taxon>
        <taxon>Kickxellales</taxon>
        <taxon>Kickxellaceae</taxon>
        <taxon>Spiromyces</taxon>
    </lineage>
</organism>
<protein>
    <submittedName>
        <fullName evidence="1">Uncharacterized protein</fullName>
    </submittedName>
</protein>
<name>A0ACC1I176_9FUNG</name>
<accession>A0ACC1I176</accession>
<keyword evidence="2" id="KW-1185">Reference proteome</keyword>
<evidence type="ECO:0000313" key="1">
    <source>
        <dbReference type="EMBL" id="KAJ1679884.1"/>
    </source>
</evidence>
<gene>
    <name evidence="1" type="ORF">EV182_001126</name>
</gene>
<reference evidence="1" key="1">
    <citation type="submission" date="2022-06" db="EMBL/GenBank/DDBJ databases">
        <title>Phylogenomic reconstructions and comparative analyses of Kickxellomycotina fungi.</title>
        <authorList>
            <person name="Reynolds N.K."/>
            <person name="Stajich J.E."/>
            <person name="Barry K."/>
            <person name="Grigoriev I.V."/>
            <person name="Crous P."/>
            <person name="Smith M.E."/>
        </authorList>
    </citation>
    <scope>NUCLEOTIDE SEQUENCE</scope>
    <source>
        <strain evidence="1">RSA 2271</strain>
    </source>
</reference>
<proteinExistence type="predicted"/>
<dbReference type="Proteomes" id="UP001145114">
    <property type="component" value="Unassembled WGS sequence"/>
</dbReference>
<evidence type="ECO:0000313" key="2">
    <source>
        <dbReference type="Proteomes" id="UP001145114"/>
    </source>
</evidence>
<dbReference type="EMBL" id="JAMZIH010000133">
    <property type="protein sequence ID" value="KAJ1679884.1"/>
    <property type="molecule type" value="Genomic_DNA"/>
</dbReference>